<dbReference type="Proteomes" id="UP001254813">
    <property type="component" value="Unassembled WGS sequence"/>
</dbReference>
<name>A0ABU2FX29_9EURY</name>
<dbReference type="EMBL" id="JAMQOQ010000001">
    <property type="protein sequence ID" value="MDS0292609.1"/>
    <property type="molecule type" value="Genomic_DNA"/>
</dbReference>
<evidence type="ECO:0000313" key="2">
    <source>
        <dbReference type="EMBL" id="MDS0292609.1"/>
    </source>
</evidence>
<comment type="caution">
    <text evidence="2">The sequence shown here is derived from an EMBL/GenBank/DDBJ whole genome shotgun (WGS) entry which is preliminary data.</text>
</comment>
<protein>
    <submittedName>
        <fullName evidence="2">Uncharacterized protein</fullName>
    </submittedName>
</protein>
<accession>A0ABU2FX29</accession>
<organism evidence="2 3">
    <name type="scientific">Halogeometricum luteum</name>
    <dbReference type="NCBI Taxonomy" id="2950537"/>
    <lineage>
        <taxon>Archaea</taxon>
        <taxon>Methanobacteriati</taxon>
        <taxon>Methanobacteriota</taxon>
        <taxon>Stenosarchaea group</taxon>
        <taxon>Halobacteria</taxon>
        <taxon>Halobacteriales</taxon>
        <taxon>Haloferacaceae</taxon>
        <taxon>Halogeometricum</taxon>
    </lineage>
</organism>
<reference evidence="2 3" key="1">
    <citation type="submission" date="2022-06" db="EMBL/GenBank/DDBJ databases">
        <title>Halogeometricum sp. a new haloarchaeum isolate from saline soil.</title>
        <authorList>
            <person name="Strakova D."/>
            <person name="Galisteo C."/>
            <person name="Sanchez-Porro C."/>
            <person name="Ventosa A."/>
        </authorList>
    </citation>
    <scope>NUCLEOTIDE SEQUENCE [LARGE SCALE GENOMIC DNA]</scope>
    <source>
        <strain evidence="3">S3BR25-2</strain>
    </source>
</reference>
<proteinExistence type="predicted"/>
<dbReference type="InterPro" id="IPR055934">
    <property type="entry name" value="DUF7512"/>
</dbReference>
<evidence type="ECO:0000256" key="1">
    <source>
        <dbReference type="SAM" id="Phobius"/>
    </source>
</evidence>
<sequence>MSGVEAVSGMEAITTVGLVLAEAVVLYVGYGALGGLVESAVLDALGGD</sequence>
<keyword evidence="3" id="KW-1185">Reference proteome</keyword>
<dbReference type="Pfam" id="PF24352">
    <property type="entry name" value="DUF7512"/>
    <property type="match status" value="1"/>
</dbReference>
<keyword evidence="1" id="KW-0472">Membrane</keyword>
<feature type="transmembrane region" description="Helical" evidence="1">
    <location>
        <begin position="12"/>
        <end position="33"/>
    </location>
</feature>
<keyword evidence="1" id="KW-0812">Transmembrane</keyword>
<keyword evidence="1" id="KW-1133">Transmembrane helix</keyword>
<dbReference type="RefSeq" id="WP_310926459.1">
    <property type="nucleotide sequence ID" value="NZ_JAMQOQ010000001.1"/>
</dbReference>
<gene>
    <name evidence="2" type="ORF">NDI79_00325</name>
</gene>
<evidence type="ECO:0000313" key="3">
    <source>
        <dbReference type="Proteomes" id="UP001254813"/>
    </source>
</evidence>